<gene>
    <name evidence="1" type="ORF">K452DRAFT_339482</name>
</gene>
<reference evidence="1" key="1">
    <citation type="journal article" date="2020" name="Stud. Mycol.">
        <title>101 Dothideomycetes genomes: a test case for predicting lifestyles and emergence of pathogens.</title>
        <authorList>
            <person name="Haridas S."/>
            <person name="Albert R."/>
            <person name="Binder M."/>
            <person name="Bloem J."/>
            <person name="Labutti K."/>
            <person name="Salamov A."/>
            <person name="Andreopoulos B."/>
            <person name="Baker S."/>
            <person name="Barry K."/>
            <person name="Bills G."/>
            <person name="Bluhm B."/>
            <person name="Cannon C."/>
            <person name="Castanera R."/>
            <person name="Culley D."/>
            <person name="Daum C."/>
            <person name="Ezra D."/>
            <person name="Gonzalez J."/>
            <person name="Henrissat B."/>
            <person name="Kuo A."/>
            <person name="Liang C."/>
            <person name="Lipzen A."/>
            <person name="Lutzoni F."/>
            <person name="Magnuson J."/>
            <person name="Mondo S."/>
            <person name="Nolan M."/>
            <person name="Ohm R."/>
            <person name="Pangilinan J."/>
            <person name="Park H.-J."/>
            <person name="Ramirez L."/>
            <person name="Alfaro M."/>
            <person name="Sun H."/>
            <person name="Tritt A."/>
            <person name="Yoshinaga Y."/>
            <person name="Zwiers L.-H."/>
            <person name="Turgeon B."/>
            <person name="Goodwin S."/>
            <person name="Spatafora J."/>
            <person name="Crous P."/>
            <person name="Grigoriev I."/>
        </authorList>
    </citation>
    <scope>NUCLEOTIDE SEQUENCE</scope>
    <source>
        <strain evidence="1">CBS 121167</strain>
    </source>
</reference>
<protein>
    <submittedName>
        <fullName evidence="1">Uncharacterized protein</fullName>
    </submittedName>
</protein>
<keyword evidence="2" id="KW-1185">Reference proteome</keyword>
<accession>A0A6A6B2L9</accession>
<name>A0A6A6B2L9_9PEZI</name>
<sequence>MAPATPNLAYMPEEILCKITANFGPTEYDLDRLMAHRTLPPASFLPLRQVCKTMDTHLFDRFVAYVKQILIHARPHRLDVSYSPRGLRSLHAILSFEPLRGHFQAVITSIVFLADKPAYLQLSNPPKGYHEDLKEYNDMIESNEDLKFVEYILGQLTSVKNLYVSTGVVKSQHKDALDKDFLDSFMPYKKILMRPEGPDVFDLPGLPLQRVQTAGMSRAAKAVMNGLAKSTISLQDLEIQGIGPVAKRKNTGTATLWSLDPPTPLVSAFAQLNSLTLQISDNELVAEPEKWQGSTPETKSPLLGLLNAAPCLSELTLTASSFSCFAPAILRRFLLEYTGPLLRFIGLYDWVSLSAVHMSTISLCKSGPGSAWQPILHDLQYELDLGELGLPSLFELERDTYDAVVFPLAENDVDDEGVNEDENGYALYIFNDARTLLWYESNESSAGGDERSLLKDRPSIAFNTVKARYGEPSMIHHHLPTKVAGFAEKFLGSQRPARFTHYSESWPFDDIKMGTRWEELWIGMDGHGDAY</sequence>
<organism evidence="1 2">
    <name type="scientific">Aplosporella prunicola CBS 121167</name>
    <dbReference type="NCBI Taxonomy" id="1176127"/>
    <lineage>
        <taxon>Eukaryota</taxon>
        <taxon>Fungi</taxon>
        <taxon>Dikarya</taxon>
        <taxon>Ascomycota</taxon>
        <taxon>Pezizomycotina</taxon>
        <taxon>Dothideomycetes</taxon>
        <taxon>Dothideomycetes incertae sedis</taxon>
        <taxon>Botryosphaeriales</taxon>
        <taxon>Aplosporellaceae</taxon>
        <taxon>Aplosporella</taxon>
    </lineage>
</organism>
<dbReference type="AlphaFoldDB" id="A0A6A6B2L9"/>
<evidence type="ECO:0000313" key="2">
    <source>
        <dbReference type="Proteomes" id="UP000799438"/>
    </source>
</evidence>
<dbReference type="RefSeq" id="XP_033393553.1">
    <property type="nucleotide sequence ID" value="XM_033545305.1"/>
</dbReference>
<dbReference type="Proteomes" id="UP000799438">
    <property type="component" value="Unassembled WGS sequence"/>
</dbReference>
<dbReference type="EMBL" id="ML995499">
    <property type="protein sequence ID" value="KAF2137838.1"/>
    <property type="molecule type" value="Genomic_DNA"/>
</dbReference>
<proteinExistence type="predicted"/>
<evidence type="ECO:0000313" key="1">
    <source>
        <dbReference type="EMBL" id="KAF2137838.1"/>
    </source>
</evidence>
<dbReference type="GeneID" id="54302808"/>